<dbReference type="NCBIfam" id="NF001978">
    <property type="entry name" value="PRK00767.1"/>
    <property type="match status" value="1"/>
</dbReference>
<dbReference type="InterPro" id="IPR009057">
    <property type="entry name" value="Homeodomain-like_sf"/>
</dbReference>
<dbReference type="InterPro" id="IPR039538">
    <property type="entry name" value="BetI_C"/>
</dbReference>
<dbReference type="InterPro" id="IPR001647">
    <property type="entry name" value="HTH_TetR"/>
</dbReference>
<dbReference type="UniPathway" id="UPA00529"/>
<dbReference type="PROSITE" id="PS01081">
    <property type="entry name" value="HTH_TETR_1"/>
    <property type="match status" value="1"/>
</dbReference>
<evidence type="ECO:0000256" key="5">
    <source>
        <dbReference type="ARBA" id="ARBA00023163"/>
    </source>
</evidence>
<sequence>MGVEMRRREELIRATILVIGEAGSLDITVSRIAKKAGVSPALAFHYFGDKERLFLASMRHVLRSYHNDVVTALSSASTPRERLERIVHASFAPANFHRGVIAAWLNFYVLAQSSEEAHRLLRIYHSRLRSNFVHDLRPLVGDRAETVAGRLGALIDGLYLRLVLTPVESAGETAIETVLATLQNELNAAS</sequence>
<dbReference type="PROSITE" id="PS50977">
    <property type="entry name" value="HTH_TETR_2"/>
    <property type="match status" value="1"/>
</dbReference>
<dbReference type="GO" id="GO:0003677">
    <property type="term" value="F:DNA binding"/>
    <property type="evidence" value="ECO:0007669"/>
    <property type="project" value="UniProtKB-UniRule"/>
</dbReference>
<keyword evidence="2 7" id="KW-0678">Repressor</keyword>
<dbReference type="InterPro" id="IPR017757">
    <property type="entry name" value="Tscrpt_rep_BetI"/>
</dbReference>
<evidence type="ECO:0000256" key="2">
    <source>
        <dbReference type="ARBA" id="ARBA00022491"/>
    </source>
</evidence>
<dbReference type="Pfam" id="PF13977">
    <property type="entry name" value="TetR_C_6"/>
    <property type="match status" value="1"/>
</dbReference>
<dbReference type="RefSeq" id="WP_163889545.1">
    <property type="nucleotide sequence ID" value="NZ_JAAGAB010000001.1"/>
</dbReference>
<feature type="DNA-binding region" description="H-T-H motif" evidence="7 8">
    <location>
        <begin position="28"/>
        <end position="47"/>
    </location>
</feature>
<protein>
    <recommendedName>
        <fullName evidence="7">HTH-type transcriptional regulator BetI</fullName>
    </recommendedName>
</protein>
<organism evidence="10 11">
    <name type="scientific">Pseudoroseicyclus tamaricis</name>
    <dbReference type="NCBI Taxonomy" id="2705421"/>
    <lineage>
        <taxon>Bacteria</taxon>
        <taxon>Pseudomonadati</taxon>
        <taxon>Pseudomonadota</taxon>
        <taxon>Alphaproteobacteria</taxon>
        <taxon>Rhodobacterales</taxon>
        <taxon>Paracoccaceae</taxon>
        <taxon>Pseudoroseicyclus</taxon>
    </lineage>
</organism>
<dbReference type="GO" id="GO:0019285">
    <property type="term" value="P:glycine betaine biosynthetic process from choline"/>
    <property type="evidence" value="ECO:0007669"/>
    <property type="project" value="UniProtKB-UniRule"/>
</dbReference>
<proteinExistence type="inferred from homology"/>
<evidence type="ECO:0000256" key="3">
    <source>
        <dbReference type="ARBA" id="ARBA00023015"/>
    </source>
</evidence>
<keyword evidence="11" id="KW-1185">Reference proteome</keyword>
<evidence type="ECO:0000256" key="8">
    <source>
        <dbReference type="PROSITE-ProRule" id="PRU00335"/>
    </source>
</evidence>
<evidence type="ECO:0000256" key="6">
    <source>
        <dbReference type="ARBA" id="ARBA00024936"/>
    </source>
</evidence>
<dbReference type="NCBIfam" id="TIGR03384">
    <property type="entry name" value="betaine_BetI"/>
    <property type="match status" value="1"/>
</dbReference>
<dbReference type="InterPro" id="IPR036271">
    <property type="entry name" value="Tet_transcr_reg_TetR-rel_C_sf"/>
</dbReference>
<keyword evidence="4 7" id="KW-0238">DNA-binding</keyword>
<dbReference type="SUPFAM" id="SSF46689">
    <property type="entry name" value="Homeodomain-like"/>
    <property type="match status" value="1"/>
</dbReference>
<evidence type="ECO:0000256" key="4">
    <source>
        <dbReference type="ARBA" id="ARBA00023125"/>
    </source>
</evidence>
<comment type="caution">
    <text evidence="10">The sequence shown here is derived from an EMBL/GenBank/DDBJ whole genome shotgun (WGS) entry which is preliminary data.</text>
</comment>
<dbReference type="PANTHER" id="PTHR47506:SF6">
    <property type="entry name" value="HTH-TYPE TRANSCRIPTIONAL REPRESSOR NEMR"/>
    <property type="match status" value="1"/>
</dbReference>
<comment type="function">
    <text evidence="7">Repressor involved in choline regulation of the bet genes.</text>
</comment>
<comment type="pathway">
    <text evidence="1 7">Amine and polyamine biosynthesis; betaine biosynthesis via choline pathway [regulation].</text>
</comment>
<evidence type="ECO:0000259" key="9">
    <source>
        <dbReference type="PROSITE" id="PS50977"/>
    </source>
</evidence>
<feature type="domain" description="HTH tetR-type" evidence="9">
    <location>
        <begin position="5"/>
        <end position="65"/>
    </location>
</feature>
<dbReference type="GO" id="GO:0003700">
    <property type="term" value="F:DNA-binding transcription factor activity"/>
    <property type="evidence" value="ECO:0007669"/>
    <property type="project" value="UniProtKB-UniRule"/>
</dbReference>
<evidence type="ECO:0000256" key="7">
    <source>
        <dbReference type="HAMAP-Rule" id="MF_00768"/>
    </source>
</evidence>
<dbReference type="Pfam" id="PF00440">
    <property type="entry name" value="TetR_N"/>
    <property type="match status" value="1"/>
</dbReference>
<evidence type="ECO:0000313" key="10">
    <source>
        <dbReference type="EMBL" id="NDU99777.1"/>
    </source>
</evidence>
<dbReference type="Proteomes" id="UP000474757">
    <property type="component" value="Unassembled WGS sequence"/>
</dbReference>
<dbReference type="InterPro" id="IPR023772">
    <property type="entry name" value="DNA-bd_HTH_TetR-type_CS"/>
</dbReference>
<reference evidence="10 11" key="1">
    <citation type="submission" date="2020-02" db="EMBL/GenBank/DDBJ databases">
        <title>Pseudoroseicyclus tamarix, sp. nov., isolated from offshore sediment of a Tamarix chinensis forest.</title>
        <authorList>
            <person name="Gai Y."/>
        </authorList>
    </citation>
    <scope>NUCLEOTIDE SEQUENCE [LARGE SCALE GENOMIC DNA]</scope>
    <source>
        <strain evidence="10 11">CLL3-39</strain>
    </source>
</reference>
<dbReference type="AlphaFoldDB" id="A0A6B2JP03"/>
<accession>A0A6B2JP03</accession>
<dbReference type="PANTHER" id="PTHR47506">
    <property type="entry name" value="TRANSCRIPTIONAL REGULATORY PROTEIN"/>
    <property type="match status" value="1"/>
</dbReference>
<dbReference type="EMBL" id="JAAGAB010000001">
    <property type="protein sequence ID" value="NDU99777.1"/>
    <property type="molecule type" value="Genomic_DNA"/>
</dbReference>
<evidence type="ECO:0000313" key="11">
    <source>
        <dbReference type="Proteomes" id="UP000474757"/>
    </source>
</evidence>
<comment type="function">
    <text evidence="6">Repressor involved in the biosynthesis of the osmoprotectant glycine betaine. It represses transcription of the choline transporter BetT and the genes of BetAB involved in the synthesis of glycine betaine.</text>
</comment>
<evidence type="ECO:0000256" key="1">
    <source>
        <dbReference type="ARBA" id="ARBA00004719"/>
    </source>
</evidence>
<dbReference type="Gene3D" id="1.10.357.10">
    <property type="entry name" value="Tetracycline Repressor, domain 2"/>
    <property type="match status" value="1"/>
</dbReference>
<dbReference type="HAMAP" id="MF_00768">
    <property type="entry name" value="HTH_type_BetI"/>
    <property type="match status" value="1"/>
</dbReference>
<keyword evidence="5 7" id="KW-0804">Transcription</keyword>
<keyword evidence="3 7" id="KW-0805">Transcription regulation</keyword>
<gene>
    <name evidence="7 10" type="primary">betI</name>
    <name evidence="10" type="ORF">GZA08_02155</name>
</gene>
<dbReference type="GO" id="GO:0045892">
    <property type="term" value="P:negative regulation of DNA-templated transcription"/>
    <property type="evidence" value="ECO:0007669"/>
    <property type="project" value="UniProtKB-UniRule"/>
</dbReference>
<name>A0A6B2JP03_9RHOB</name>
<dbReference type="SUPFAM" id="SSF48498">
    <property type="entry name" value="Tetracyclin repressor-like, C-terminal domain"/>
    <property type="match status" value="1"/>
</dbReference>